<name>A0A9W9T272_9EURO</name>
<dbReference type="Proteomes" id="UP001150879">
    <property type="component" value="Unassembled WGS sequence"/>
</dbReference>
<dbReference type="EMBL" id="JAPQKP010000002">
    <property type="protein sequence ID" value="KAJ5206718.1"/>
    <property type="molecule type" value="Genomic_DNA"/>
</dbReference>
<protein>
    <submittedName>
        <fullName evidence="1">Uncharacterized protein</fullName>
    </submittedName>
</protein>
<proteinExistence type="predicted"/>
<sequence>MYDALNTPGCPKKERGILDPNINDDTLDIGSLTQVDNFTWEVSRRPLSMNMNELVRLGGLPRSKLPTPYLVQLLVILKPLRETMLCSQQMTVDESFWRGSFPVSSPEKSDFLIHYANNLKVLSRSSATISDRIIY</sequence>
<organism evidence="1 2">
    <name type="scientific">Penicillium cf. griseofulvum</name>
    <dbReference type="NCBI Taxonomy" id="2972120"/>
    <lineage>
        <taxon>Eukaryota</taxon>
        <taxon>Fungi</taxon>
        <taxon>Dikarya</taxon>
        <taxon>Ascomycota</taxon>
        <taxon>Pezizomycotina</taxon>
        <taxon>Eurotiomycetes</taxon>
        <taxon>Eurotiomycetidae</taxon>
        <taxon>Eurotiales</taxon>
        <taxon>Aspergillaceae</taxon>
        <taxon>Penicillium</taxon>
    </lineage>
</organism>
<reference evidence="1" key="1">
    <citation type="submission" date="2022-11" db="EMBL/GenBank/DDBJ databases">
        <authorList>
            <person name="Petersen C."/>
        </authorList>
    </citation>
    <scope>NUCLEOTIDE SEQUENCE</scope>
    <source>
        <strain evidence="1">IBT 16849</strain>
    </source>
</reference>
<accession>A0A9W9T272</accession>
<reference evidence="1" key="2">
    <citation type="journal article" date="2023" name="IMA Fungus">
        <title>Comparative genomic study of the Penicillium genus elucidates a diverse pangenome and 15 lateral gene transfer events.</title>
        <authorList>
            <person name="Petersen C."/>
            <person name="Sorensen T."/>
            <person name="Nielsen M.R."/>
            <person name="Sondergaard T.E."/>
            <person name="Sorensen J.L."/>
            <person name="Fitzpatrick D.A."/>
            <person name="Frisvad J.C."/>
            <person name="Nielsen K.L."/>
        </authorList>
    </citation>
    <scope>NUCLEOTIDE SEQUENCE</scope>
    <source>
        <strain evidence="1">IBT 16849</strain>
    </source>
</reference>
<evidence type="ECO:0000313" key="2">
    <source>
        <dbReference type="Proteomes" id="UP001150879"/>
    </source>
</evidence>
<evidence type="ECO:0000313" key="1">
    <source>
        <dbReference type="EMBL" id="KAJ5206718.1"/>
    </source>
</evidence>
<comment type="caution">
    <text evidence="1">The sequence shown here is derived from an EMBL/GenBank/DDBJ whole genome shotgun (WGS) entry which is preliminary data.</text>
</comment>
<keyword evidence="2" id="KW-1185">Reference proteome</keyword>
<dbReference type="AlphaFoldDB" id="A0A9W9T272"/>
<gene>
    <name evidence="1" type="ORF">N7472_003166</name>
</gene>